<dbReference type="RefSeq" id="XP_026116975.1">
    <property type="nucleotide sequence ID" value="XM_026261190.1"/>
</dbReference>
<dbReference type="PRINTS" id="PR00237">
    <property type="entry name" value="GPCRRHODOPSN"/>
</dbReference>
<keyword evidence="2 8" id="KW-0812">Transmembrane</keyword>
<dbReference type="Proteomes" id="UP000515129">
    <property type="component" value="Unplaced"/>
</dbReference>
<keyword evidence="11" id="KW-1185">Reference proteome</keyword>
<dbReference type="PROSITE" id="PS50262">
    <property type="entry name" value="G_PROTEIN_RECEP_F1_2"/>
    <property type="match status" value="1"/>
</dbReference>
<organism evidence="11 12">
    <name type="scientific">Carassius auratus</name>
    <name type="common">Goldfish</name>
    <dbReference type="NCBI Taxonomy" id="7957"/>
    <lineage>
        <taxon>Eukaryota</taxon>
        <taxon>Metazoa</taxon>
        <taxon>Chordata</taxon>
        <taxon>Craniata</taxon>
        <taxon>Vertebrata</taxon>
        <taxon>Euteleostomi</taxon>
        <taxon>Actinopterygii</taxon>
        <taxon>Neopterygii</taxon>
        <taxon>Teleostei</taxon>
        <taxon>Ostariophysi</taxon>
        <taxon>Cypriniformes</taxon>
        <taxon>Cyprinidae</taxon>
        <taxon>Cyprininae</taxon>
        <taxon>Carassius</taxon>
    </lineage>
</organism>
<gene>
    <name evidence="12" type="primary">LOC113095824</name>
</gene>
<dbReference type="PANTHER" id="PTHR46048:SF7">
    <property type="entry name" value="12-(S)-HYDROXY-5,8,10,14-EICOSATETRAENOIC ACID RECEPTOR"/>
    <property type="match status" value="1"/>
</dbReference>
<feature type="transmembrane region" description="Helical" evidence="9">
    <location>
        <begin position="49"/>
        <end position="69"/>
    </location>
</feature>
<evidence type="ECO:0000256" key="8">
    <source>
        <dbReference type="RuleBase" id="RU000688"/>
    </source>
</evidence>
<comment type="similarity">
    <text evidence="8">Belongs to the G-protein coupled receptor 1 family.</text>
</comment>
<evidence type="ECO:0000256" key="6">
    <source>
        <dbReference type="ARBA" id="ARBA00023170"/>
    </source>
</evidence>
<comment type="subcellular location">
    <subcellularLocation>
        <location evidence="1">Membrane</location>
        <topology evidence="1">Multi-pass membrane protein</topology>
    </subcellularLocation>
</comment>
<dbReference type="PROSITE" id="PS00237">
    <property type="entry name" value="G_PROTEIN_RECEP_F1_1"/>
    <property type="match status" value="1"/>
</dbReference>
<dbReference type="Pfam" id="PF00001">
    <property type="entry name" value="7tm_1"/>
    <property type="match status" value="1"/>
</dbReference>
<evidence type="ECO:0000256" key="9">
    <source>
        <dbReference type="SAM" id="Phobius"/>
    </source>
</evidence>
<keyword evidence="6 8" id="KW-0675">Receptor</keyword>
<dbReference type="InterPro" id="IPR000276">
    <property type="entry name" value="GPCR_Rhodpsn"/>
</dbReference>
<proteinExistence type="inferred from homology"/>
<protein>
    <submittedName>
        <fullName evidence="12">Hydroxycarboxylic acid receptor 1-like</fullName>
    </submittedName>
</protein>
<dbReference type="GeneID" id="113095824"/>
<dbReference type="PANTHER" id="PTHR46048">
    <property type="entry name" value="HYDROXYCARBOXYLIC ACID RECEPTOR 2"/>
    <property type="match status" value="1"/>
</dbReference>
<dbReference type="Gene3D" id="1.20.1070.10">
    <property type="entry name" value="Rhodopsin 7-helix transmembrane proteins"/>
    <property type="match status" value="1"/>
</dbReference>
<dbReference type="AlphaFoldDB" id="A0A6P6P8Q4"/>
<name>A0A6P6P8Q4_CARAU</name>
<evidence type="ECO:0000256" key="4">
    <source>
        <dbReference type="ARBA" id="ARBA00023040"/>
    </source>
</evidence>
<dbReference type="KEGG" id="caua:113095824"/>
<evidence type="ECO:0000313" key="11">
    <source>
        <dbReference type="Proteomes" id="UP000515129"/>
    </source>
</evidence>
<evidence type="ECO:0000256" key="2">
    <source>
        <dbReference type="ARBA" id="ARBA00022692"/>
    </source>
</evidence>
<feature type="transmembrane region" description="Helical" evidence="9">
    <location>
        <begin position="13"/>
        <end position="37"/>
    </location>
</feature>
<evidence type="ECO:0000256" key="1">
    <source>
        <dbReference type="ARBA" id="ARBA00004141"/>
    </source>
</evidence>
<reference evidence="12" key="1">
    <citation type="submission" date="2025-08" db="UniProtKB">
        <authorList>
            <consortium name="RefSeq"/>
        </authorList>
    </citation>
    <scope>IDENTIFICATION</scope>
    <source>
        <strain evidence="12">Wakin</strain>
        <tissue evidence="12">Muscle</tissue>
    </source>
</reference>
<dbReference type="InterPro" id="IPR051893">
    <property type="entry name" value="HCARs"/>
</dbReference>
<keyword evidence="5 9" id="KW-0472">Membrane</keyword>
<evidence type="ECO:0000256" key="5">
    <source>
        <dbReference type="ARBA" id="ARBA00023136"/>
    </source>
</evidence>
<dbReference type="GO" id="GO:0016020">
    <property type="term" value="C:membrane"/>
    <property type="evidence" value="ECO:0007669"/>
    <property type="project" value="UniProtKB-SubCell"/>
</dbReference>
<dbReference type="InterPro" id="IPR017452">
    <property type="entry name" value="GPCR_Rhodpsn_7TM"/>
</dbReference>
<evidence type="ECO:0000256" key="7">
    <source>
        <dbReference type="ARBA" id="ARBA00023224"/>
    </source>
</evidence>
<accession>A0A6P6P8Q4</accession>
<sequence>MCGTYETPILDHYLPMMFSEFLLGLIGNILALSMFFFHRDTWEPNSVYLAHLALANSLALLCLPFRADYYHRGKDWVYRDAFCHILLSYSFLTAVAVDRYLKIIHPLHRMGLCYALWFSWPLCSHHSHDCLPPNR</sequence>
<evidence type="ECO:0000313" key="12">
    <source>
        <dbReference type="RefSeq" id="XP_026116975.1"/>
    </source>
</evidence>
<keyword evidence="4 8" id="KW-0297">G-protein coupled receptor</keyword>
<evidence type="ECO:0000256" key="3">
    <source>
        <dbReference type="ARBA" id="ARBA00022989"/>
    </source>
</evidence>
<evidence type="ECO:0000259" key="10">
    <source>
        <dbReference type="PROSITE" id="PS50262"/>
    </source>
</evidence>
<dbReference type="SUPFAM" id="SSF81321">
    <property type="entry name" value="Family A G protein-coupled receptor-like"/>
    <property type="match status" value="1"/>
</dbReference>
<keyword evidence="3 9" id="KW-1133">Transmembrane helix</keyword>
<keyword evidence="7 8" id="KW-0807">Transducer</keyword>
<feature type="domain" description="G-protein coupled receptors family 1 profile" evidence="10">
    <location>
        <begin position="27"/>
        <end position="135"/>
    </location>
</feature>
<dbReference type="OrthoDB" id="10055255at2759"/>
<dbReference type="GO" id="GO:0004930">
    <property type="term" value="F:G protein-coupled receptor activity"/>
    <property type="evidence" value="ECO:0007669"/>
    <property type="project" value="UniProtKB-KW"/>
</dbReference>